<dbReference type="InterPro" id="IPR037401">
    <property type="entry name" value="SnoaL-like"/>
</dbReference>
<dbReference type="Gene3D" id="3.10.450.50">
    <property type="match status" value="1"/>
</dbReference>
<reference evidence="2" key="1">
    <citation type="submission" date="2018-05" db="EMBL/GenBank/DDBJ databases">
        <authorList>
            <person name="Lanie J.A."/>
            <person name="Ng W.-L."/>
            <person name="Kazmierczak K.M."/>
            <person name="Andrzejewski T.M."/>
            <person name="Davidsen T.M."/>
            <person name="Wayne K.J."/>
            <person name="Tettelin H."/>
            <person name="Glass J.I."/>
            <person name="Rusch D."/>
            <person name="Podicherti R."/>
            <person name="Tsui H.-C.T."/>
            <person name="Winkler M.E."/>
        </authorList>
    </citation>
    <scope>NUCLEOTIDE SEQUENCE</scope>
</reference>
<evidence type="ECO:0000313" key="2">
    <source>
        <dbReference type="EMBL" id="SVD40229.1"/>
    </source>
</evidence>
<dbReference type="SUPFAM" id="SSF54427">
    <property type="entry name" value="NTF2-like"/>
    <property type="match status" value="1"/>
</dbReference>
<feature type="domain" description="SnoaL-like" evidence="1">
    <location>
        <begin position="27"/>
        <end position="124"/>
    </location>
</feature>
<dbReference type="AlphaFoldDB" id="A0A382V187"/>
<dbReference type="EMBL" id="UINC01148383">
    <property type="protein sequence ID" value="SVD40229.1"/>
    <property type="molecule type" value="Genomic_DNA"/>
</dbReference>
<protein>
    <recommendedName>
        <fullName evidence="1">SnoaL-like domain-containing protein</fullName>
    </recommendedName>
</protein>
<gene>
    <name evidence="2" type="ORF">METZ01_LOCUS393083</name>
</gene>
<proteinExistence type="predicted"/>
<dbReference type="Pfam" id="PF12680">
    <property type="entry name" value="SnoaL_2"/>
    <property type="match status" value="1"/>
</dbReference>
<dbReference type="InterPro" id="IPR032710">
    <property type="entry name" value="NTF2-like_dom_sf"/>
</dbReference>
<evidence type="ECO:0000259" key="1">
    <source>
        <dbReference type="Pfam" id="PF12680"/>
    </source>
</evidence>
<name>A0A382V187_9ZZZZ</name>
<organism evidence="2">
    <name type="scientific">marine metagenome</name>
    <dbReference type="NCBI Taxonomy" id="408172"/>
    <lineage>
        <taxon>unclassified sequences</taxon>
        <taxon>metagenomes</taxon>
        <taxon>ecological metagenomes</taxon>
    </lineage>
</organism>
<accession>A0A382V187</accession>
<sequence>MTPTPEFNSASSLISVEHLAKQVMSAYQSFSRDNLDDVDLLYTTDVYFEDPSHAMQGKEALLDYFANVFANLEDCSFKFHQTISNSTDIFMSWTMFVNHPKLKSGETIRVEGASYLKTRNGKIYYQRDYFDMGAMVYEHLPLIGRILNNVKQRLGQ</sequence>